<evidence type="ECO:0000256" key="1">
    <source>
        <dbReference type="SAM" id="MobiDB-lite"/>
    </source>
</evidence>
<dbReference type="Proteomes" id="UP000828251">
    <property type="component" value="Unassembled WGS sequence"/>
</dbReference>
<name>A0A9D3ULT6_9ROSI</name>
<accession>A0A9D3ULT6</accession>
<evidence type="ECO:0000313" key="2">
    <source>
        <dbReference type="EMBL" id="KAH1047542.1"/>
    </source>
</evidence>
<gene>
    <name evidence="2" type="ORF">J1N35_038326</name>
</gene>
<evidence type="ECO:0000313" key="3">
    <source>
        <dbReference type="Proteomes" id="UP000828251"/>
    </source>
</evidence>
<reference evidence="2 3" key="1">
    <citation type="journal article" date="2021" name="Plant Biotechnol. J.">
        <title>Multi-omics assisted identification of the key and species-specific regulatory components of drought-tolerant mechanisms in Gossypium stocksii.</title>
        <authorList>
            <person name="Yu D."/>
            <person name="Ke L."/>
            <person name="Zhang D."/>
            <person name="Wu Y."/>
            <person name="Sun Y."/>
            <person name="Mei J."/>
            <person name="Sun J."/>
            <person name="Sun Y."/>
        </authorList>
    </citation>
    <scope>NUCLEOTIDE SEQUENCE [LARGE SCALE GENOMIC DNA]</scope>
    <source>
        <strain evidence="3">cv. E1</strain>
        <tissue evidence="2">Leaf</tissue>
    </source>
</reference>
<sequence>MSMMNPRNTRQDNFFVMCSLGPKPIPKDWAPNLHLERNKFILVKSRLTSGFGFPTKWSIPTELTCPQTQSLDTETAMVQVKRLNPERTLELRKLFIVRNIFRFYLKGRNPNGWWASNLYLGISSTLRLMGESSGRDLVENVADPTVHIVVILEPPIESANTTDVPASTLTPPLTDSNLNTSRQAPHTSPIGDLYYTPPLGEVQTFFSWWKHIDAGQYSFSPFVVLKSIHKPTITKLAGSFSMSAEYGLASWALQTACAKTEAKQAESEKALLFGKQSLNQLCQLYEASVQQIIELANSVFA</sequence>
<comment type="caution">
    <text evidence="2">The sequence shown here is derived from an EMBL/GenBank/DDBJ whole genome shotgun (WGS) entry which is preliminary data.</text>
</comment>
<organism evidence="2 3">
    <name type="scientific">Gossypium stocksii</name>
    <dbReference type="NCBI Taxonomy" id="47602"/>
    <lineage>
        <taxon>Eukaryota</taxon>
        <taxon>Viridiplantae</taxon>
        <taxon>Streptophyta</taxon>
        <taxon>Embryophyta</taxon>
        <taxon>Tracheophyta</taxon>
        <taxon>Spermatophyta</taxon>
        <taxon>Magnoliopsida</taxon>
        <taxon>eudicotyledons</taxon>
        <taxon>Gunneridae</taxon>
        <taxon>Pentapetalae</taxon>
        <taxon>rosids</taxon>
        <taxon>malvids</taxon>
        <taxon>Malvales</taxon>
        <taxon>Malvaceae</taxon>
        <taxon>Malvoideae</taxon>
        <taxon>Gossypium</taxon>
    </lineage>
</organism>
<keyword evidence="3" id="KW-1185">Reference proteome</keyword>
<dbReference type="AlphaFoldDB" id="A0A9D3ULT6"/>
<dbReference type="EMBL" id="JAIQCV010000011">
    <property type="protein sequence ID" value="KAH1047542.1"/>
    <property type="molecule type" value="Genomic_DNA"/>
</dbReference>
<proteinExistence type="predicted"/>
<protein>
    <submittedName>
        <fullName evidence="2">Uncharacterized protein</fullName>
    </submittedName>
</protein>
<dbReference type="OrthoDB" id="10672692at2759"/>
<feature type="region of interest" description="Disordered" evidence="1">
    <location>
        <begin position="161"/>
        <end position="185"/>
    </location>
</feature>